<gene>
    <name evidence="1" type="ordered locus">Mboo_1925</name>
</gene>
<dbReference type="InterPro" id="IPR005358">
    <property type="entry name" value="Puta_zinc/iron-chelating_dom"/>
</dbReference>
<protein>
    <recommendedName>
        <fullName evidence="3">YkgJ family cysteine cluster protein</fullName>
    </recommendedName>
</protein>
<dbReference type="eggNOG" id="arCOG05293">
    <property type="taxonomic scope" value="Archaea"/>
</dbReference>
<proteinExistence type="predicted"/>
<dbReference type="STRING" id="456442.Mboo_1925"/>
<dbReference type="Pfam" id="PF03692">
    <property type="entry name" value="CxxCxxCC"/>
    <property type="match status" value="1"/>
</dbReference>
<dbReference type="KEGG" id="mbn:Mboo_1925"/>
<accession>A7I9M9</accession>
<dbReference type="EMBL" id="CP000780">
    <property type="protein sequence ID" value="ABS56440.1"/>
    <property type="molecule type" value="Genomic_DNA"/>
</dbReference>
<organism evidence="1 2">
    <name type="scientific">Methanoregula boonei (strain DSM 21154 / JCM 14090 / 6A8)</name>
    <dbReference type="NCBI Taxonomy" id="456442"/>
    <lineage>
        <taxon>Archaea</taxon>
        <taxon>Methanobacteriati</taxon>
        <taxon>Methanobacteriota</taxon>
        <taxon>Stenosarchaea group</taxon>
        <taxon>Methanomicrobia</taxon>
        <taxon>Methanomicrobiales</taxon>
        <taxon>Methanoregulaceae</taxon>
        <taxon>Methanoregula</taxon>
    </lineage>
</organism>
<dbReference type="HOGENOM" id="CLU_1648320_0_0_2"/>
<dbReference type="AlphaFoldDB" id="A7I9M9"/>
<sequence length="190" mass="21147">MFFPRLLCVFITGNRCPMVLFVCDHCGKCCTSLGRYIRIERQLSDMDYYCRNTITGEISPVHVAPEFAEEIDEDFTTGSAGSRPGCIFLRRNPHGPGQVCAIYSTRPQICREFRCYHMIIYNSKGEPAGRMVGRADIQTADPVLTTIWNDEVKPLPCPATHCGDPTWVNSVCAILAGHGYRGETVKGGYA</sequence>
<name>A7I9M9_METB6</name>
<reference evidence="2" key="1">
    <citation type="journal article" date="2015" name="Microbiology">
        <title>Genome of Methanoregula boonei 6A8 reveals adaptations to oligotrophic peatland environments.</title>
        <authorList>
            <person name="Braeuer S."/>
            <person name="Cadillo-Quiroz H."/>
            <person name="Kyrpides N."/>
            <person name="Woyke T."/>
            <person name="Goodwin L."/>
            <person name="Detter C."/>
            <person name="Podell S."/>
            <person name="Yavitt J.B."/>
            <person name="Zinder S.H."/>
        </authorList>
    </citation>
    <scope>NUCLEOTIDE SEQUENCE [LARGE SCALE GENOMIC DNA]</scope>
    <source>
        <strain evidence="2">DSM 21154 / JCM 14090 / 6A8</strain>
    </source>
</reference>
<dbReference type="Proteomes" id="UP000002408">
    <property type="component" value="Chromosome"/>
</dbReference>
<evidence type="ECO:0000313" key="1">
    <source>
        <dbReference type="EMBL" id="ABS56440.1"/>
    </source>
</evidence>
<evidence type="ECO:0000313" key="2">
    <source>
        <dbReference type="Proteomes" id="UP000002408"/>
    </source>
</evidence>
<keyword evidence="2" id="KW-1185">Reference proteome</keyword>
<evidence type="ECO:0008006" key="3">
    <source>
        <dbReference type="Google" id="ProtNLM"/>
    </source>
</evidence>